<dbReference type="InterPro" id="IPR007484">
    <property type="entry name" value="Peptidase_M28"/>
</dbReference>
<evidence type="ECO:0000256" key="15">
    <source>
        <dbReference type="SAM" id="Phobius"/>
    </source>
</evidence>
<dbReference type="PANTHER" id="PTHR12147">
    <property type="entry name" value="METALLOPEPTIDASE M28 FAMILY MEMBER"/>
    <property type="match status" value="1"/>
</dbReference>
<name>A0A498LZ53_LABRO</name>
<proteinExistence type="inferred from homology"/>
<keyword evidence="9" id="KW-0862">Zinc</keyword>
<dbReference type="GO" id="GO:0046872">
    <property type="term" value="F:metal ion binding"/>
    <property type="evidence" value="ECO:0007669"/>
    <property type="project" value="UniProtKB-KW"/>
</dbReference>
<comment type="cofactor">
    <cofactor evidence="1">
        <name>Zn(2+)</name>
        <dbReference type="ChEBI" id="CHEBI:29105"/>
    </cofactor>
</comment>
<dbReference type="AlphaFoldDB" id="A0A498LZ53"/>
<dbReference type="Proteomes" id="UP000290572">
    <property type="component" value="Unassembled WGS sequence"/>
</dbReference>
<dbReference type="CDD" id="cd03875">
    <property type="entry name" value="M28_Fxna_like"/>
    <property type="match status" value="1"/>
</dbReference>
<dbReference type="EMBL" id="QBIY01012940">
    <property type="protein sequence ID" value="RXN13839.1"/>
    <property type="molecule type" value="Genomic_DNA"/>
</dbReference>
<evidence type="ECO:0000256" key="12">
    <source>
        <dbReference type="ARBA" id="ARBA00023136"/>
    </source>
</evidence>
<dbReference type="InterPro" id="IPR053974">
    <property type="entry name" value="ERMP1_1-A_TM"/>
</dbReference>
<dbReference type="Pfam" id="PF04389">
    <property type="entry name" value="Peptidase_M28"/>
    <property type="match status" value="1"/>
</dbReference>
<feature type="domain" description="Endoplasmic reticulum metallopeptidase 1-like C-terminal" evidence="17">
    <location>
        <begin position="569"/>
        <end position="782"/>
    </location>
</feature>
<keyword evidence="6" id="KW-0479">Metal-binding</keyword>
<keyword evidence="8" id="KW-0256">Endoplasmic reticulum</keyword>
<comment type="subcellular location">
    <subcellularLocation>
        <location evidence="2">Endoplasmic reticulum membrane</location>
        <topology evidence="2">Multi-pass membrane protein</topology>
    </subcellularLocation>
</comment>
<comment type="caution">
    <text evidence="19">The sequence shown here is derived from an EMBL/GenBank/DDBJ whole genome shotgun (WGS) entry which is preliminary data.</text>
</comment>
<sequence length="784" mass="88475">MSSSSPGYFNSVRARKHLERITSVGPRTIGSPENEITTVNYLLDQIEQIRTESKTGPHSITVDIQRPTGCFSIDGFTSCYDRVTNIAVKLEPQTGAQHFMLANCHFDSVANSPGASDDAVSCSVMLEVLHSLANLSTPLKHGVIFLFNGAEENILQASHGFITQHPWAQQVRAFVNLEASGVGGKELVFQTGPENPWLVQAYVRAAVHPFASVVGQDIFQSRLIPSDTDFRIFRDFGNIPGIDLAFIENGFLYHTKYDTPERIHINSIQRAGDNILSVLKHLVMSDELADSSEYRHGNMVFFDMLGLMMVAYPAHVGTVINYMAVIATVVYLGRKCMLTSSVAGRYMCDLVCAVFLLILSWIVSLLAVLFVALLVTLMGRSMFWYTHFYAGVCLYGSAAVSIILWTHTLAKNQCYWIVSRVDLAELFFDSSLLLWCFVLLIFTHCGWCSAYVPMMMVVFPLISKLLLTKLFRDRGLAVPYIHIMFLIRVIFEVFTPIQGRNANGFPPDIFLLLLVTLATVILSSYFMHFIYLSRSTKRILAVLMSVFTLILVLVCCGLFFPYSADPSNPRPKRVFVQHITRRFHTLDGSLQSSDSGLCISDLDYTGMQHITPHIPQINDSIRTRCHDQLPYCGFPRKSWYLPAPEVYPKAPLKFQLLSRQETEWGTIKMTFEVKGPSHMSLYLRPHAGTSLSSWSFGDGTLQFNRSREYVIFYSRGLDAPAWTFWFDIQPPKSSDVSPDEGLISLAITAHYFFGSDGRSEPLESFLKRFPAWVFPKKKRTMYKH</sequence>
<dbReference type="GO" id="GO:0005789">
    <property type="term" value="C:endoplasmic reticulum membrane"/>
    <property type="evidence" value="ECO:0007669"/>
    <property type="project" value="UniProtKB-SubCell"/>
</dbReference>
<feature type="domain" description="Peptidase M28" evidence="16">
    <location>
        <begin position="85"/>
        <end position="278"/>
    </location>
</feature>
<evidence type="ECO:0000256" key="1">
    <source>
        <dbReference type="ARBA" id="ARBA00001947"/>
    </source>
</evidence>
<dbReference type="SUPFAM" id="SSF53187">
    <property type="entry name" value="Zn-dependent exopeptidases"/>
    <property type="match status" value="1"/>
</dbReference>
<evidence type="ECO:0000256" key="8">
    <source>
        <dbReference type="ARBA" id="ARBA00022824"/>
    </source>
</evidence>
<dbReference type="Pfam" id="PF22248">
    <property type="entry name" value="ERMP1_C"/>
    <property type="match status" value="1"/>
</dbReference>
<evidence type="ECO:0000256" key="14">
    <source>
        <dbReference type="ARBA" id="ARBA00070956"/>
    </source>
</evidence>
<dbReference type="Pfam" id="PF22249">
    <property type="entry name" value="ERMP1-TM"/>
    <property type="match status" value="1"/>
</dbReference>
<evidence type="ECO:0000256" key="13">
    <source>
        <dbReference type="ARBA" id="ARBA00023180"/>
    </source>
</evidence>
<dbReference type="GO" id="GO:0006508">
    <property type="term" value="P:proteolysis"/>
    <property type="evidence" value="ECO:0007669"/>
    <property type="project" value="UniProtKB-KW"/>
</dbReference>
<feature type="transmembrane region" description="Helical" evidence="15">
    <location>
        <begin position="426"/>
        <end position="444"/>
    </location>
</feature>
<feature type="transmembrane region" description="Helical" evidence="15">
    <location>
        <begin position="304"/>
        <end position="332"/>
    </location>
</feature>
<keyword evidence="13" id="KW-0325">Glycoprotein</keyword>
<evidence type="ECO:0000259" key="18">
    <source>
        <dbReference type="Pfam" id="PF22249"/>
    </source>
</evidence>
<keyword evidence="12 15" id="KW-0472">Membrane</keyword>
<dbReference type="STRING" id="84645.A0A498LZ53"/>
<feature type="transmembrane region" description="Helical" evidence="15">
    <location>
        <begin position="384"/>
        <end position="405"/>
    </location>
</feature>
<evidence type="ECO:0000259" key="17">
    <source>
        <dbReference type="Pfam" id="PF22248"/>
    </source>
</evidence>
<evidence type="ECO:0000256" key="3">
    <source>
        <dbReference type="ARBA" id="ARBA00010918"/>
    </source>
</evidence>
<gene>
    <name evidence="19" type="ORF">ROHU_009410</name>
</gene>
<dbReference type="InterPro" id="IPR053973">
    <property type="entry name" value="ERMP1-like_C"/>
</dbReference>
<evidence type="ECO:0000256" key="6">
    <source>
        <dbReference type="ARBA" id="ARBA00022723"/>
    </source>
</evidence>
<feature type="transmembrane region" description="Helical" evidence="15">
    <location>
        <begin position="539"/>
        <end position="562"/>
    </location>
</feature>
<organism evidence="19 20">
    <name type="scientific">Labeo rohita</name>
    <name type="common">Indian major carp</name>
    <name type="synonym">Cyprinus rohita</name>
    <dbReference type="NCBI Taxonomy" id="84645"/>
    <lineage>
        <taxon>Eukaryota</taxon>
        <taxon>Metazoa</taxon>
        <taxon>Chordata</taxon>
        <taxon>Craniata</taxon>
        <taxon>Vertebrata</taxon>
        <taxon>Euteleostomi</taxon>
        <taxon>Actinopterygii</taxon>
        <taxon>Neopterygii</taxon>
        <taxon>Teleostei</taxon>
        <taxon>Ostariophysi</taxon>
        <taxon>Cypriniformes</taxon>
        <taxon>Cyprinidae</taxon>
        <taxon>Labeoninae</taxon>
        <taxon>Labeonini</taxon>
        <taxon>Labeo</taxon>
    </lineage>
</organism>
<evidence type="ECO:0000256" key="5">
    <source>
        <dbReference type="ARBA" id="ARBA00022692"/>
    </source>
</evidence>
<reference evidence="19 20" key="1">
    <citation type="submission" date="2018-03" db="EMBL/GenBank/DDBJ databases">
        <title>Draft genome sequence of Rohu Carp (Labeo rohita).</title>
        <authorList>
            <person name="Das P."/>
            <person name="Kushwaha B."/>
            <person name="Joshi C.G."/>
            <person name="Kumar D."/>
            <person name="Nagpure N.S."/>
            <person name="Sahoo L."/>
            <person name="Das S.P."/>
            <person name="Bit A."/>
            <person name="Patnaik S."/>
            <person name="Meher P.K."/>
            <person name="Jayasankar P."/>
            <person name="Koringa P.G."/>
            <person name="Patel N.V."/>
            <person name="Hinsu A.T."/>
            <person name="Kumar R."/>
            <person name="Pandey M."/>
            <person name="Agarwal S."/>
            <person name="Srivastava S."/>
            <person name="Singh M."/>
            <person name="Iquebal M.A."/>
            <person name="Jaiswal S."/>
            <person name="Angadi U.B."/>
            <person name="Kumar N."/>
            <person name="Raza M."/>
            <person name="Shah T.M."/>
            <person name="Rai A."/>
            <person name="Jena J.K."/>
        </authorList>
    </citation>
    <scope>NUCLEOTIDE SEQUENCE [LARGE SCALE GENOMIC DNA]</scope>
    <source>
        <strain evidence="19">DASCIFA01</strain>
        <tissue evidence="19">Testis</tissue>
    </source>
</reference>
<keyword evidence="7" id="KW-0378">Hydrolase</keyword>
<keyword evidence="4" id="KW-0645">Protease</keyword>
<dbReference type="InterPro" id="IPR048024">
    <property type="entry name" value="Fxna-like_M28_dom"/>
</dbReference>
<keyword evidence="20" id="KW-1185">Reference proteome</keyword>
<dbReference type="InterPro" id="IPR045175">
    <property type="entry name" value="M28_fam"/>
</dbReference>
<evidence type="ECO:0000313" key="19">
    <source>
        <dbReference type="EMBL" id="RXN13839.1"/>
    </source>
</evidence>
<evidence type="ECO:0000259" key="16">
    <source>
        <dbReference type="Pfam" id="PF04389"/>
    </source>
</evidence>
<comment type="similarity">
    <text evidence="3">Belongs to the peptidase M28 family.</text>
</comment>
<evidence type="ECO:0000256" key="7">
    <source>
        <dbReference type="ARBA" id="ARBA00022801"/>
    </source>
</evidence>
<feature type="transmembrane region" description="Helical" evidence="15">
    <location>
        <begin position="479"/>
        <end position="497"/>
    </location>
</feature>
<dbReference type="PANTHER" id="PTHR12147:SF22">
    <property type="entry name" value="ENDOPLASMIC RETICULUM METALLOPEPTIDASE 1"/>
    <property type="match status" value="1"/>
</dbReference>
<evidence type="ECO:0000256" key="11">
    <source>
        <dbReference type="ARBA" id="ARBA00023049"/>
    </source>
</evidence>
<evidence type="ECO:0000256" key="4">
    <source>
        <dbReference type="ARBA" id="ARBA00022670"/>
    </source>
</evidence>
<protein>
    <recommendedName>
        <fullName evidence="14">Endoplasmic reticulum metallopeptidase 1</fullName>
    </recommendedName>
</protein>
<accession>A0A498LZ53</accession>
<dbReference type="FunFam" id="3.40.630.10:FF:000008">
    <property type="entry name" value="Endoplasmic reticulum metallopeptidase 1"/>
    <property type="match status" value="1"/>
</dbReference>
<feature type="transmembrane region" description="Helical" evidence="15">
    <location>
        <begin position="509"/>
        <end position="532"/>
    </location>
</feature>
<evidence type="ECO:0000256" key="10">
    <source>
        <dbReference type="ARBA" id="ARBA00022989"/>
    </source>
</evidence>
<evidence type="ECO:0000256" key="9">
    <source>
        <dbReference type="ARBA" id="ARBA00022833"/>
    </source>
</evidence>
<keyword evidence="5 15" id="KW-0812">Transmembrane</keyword>
<evidence type="ECO:0000313" key="20">
    <source>
        <dbReference type="Proteomes" id="UP000290572"/>
    </source>
</evidence>
<dbReference type="GO" id="GO:0008235">
    <property type="term" value="F:metalloexopeptidase activity"/>
    <property type="evidence" value="ECO:0007669"/>
    <property type="project" value="InterPro"/>
</dbReference>
<keyword evidence="10 15" id="KW-1133">Transmembrane helix</keyword>
<evidence type="ECO:0000256" key="2">
    <source>
        <dbReference type="ARBA" id="ARBA00004477"/>
    </source>
</evidence>
<dbReference type="Gene3D" id="3.40.630.10">
    <property type="entry name" value="Zn peptidases"/>
    <property type="match status" value="1"/>
</dbReference>
<feature type="domain" description="Endoplasmic reticulum metallopeptidase 1/1-A TM" evidence="18">
    <location>
        <begin position="346"/>
        <end position="555"/>
    </location>
</feature>
<feature type="transmembrane region" description="Helical" evidence="15">
    <location>
        <begin position="353"/>
        <end position="378"/>
    </location>
</feature>
<keyword evidence="11" id="KW-0482">Metalloprotease</keyword>